<dbReference type="InterPro" id="IPR036047">
    <property type="entry name" value="F-box-like_dom_sf"/>
</dbReference>
<evidence type="ECO:0000256" key="1">
    <source>
        <dbReference type="SAM" id="MobiDB-lite"/>
    </source>
</evidence>
<evidence type="ECO:0000313" key="3">
    <source>
        <dbReference type="Proteomes" id="UP000236161"/>
    </source>
</evidence>
<proteinExistence type="predicted"/>
<dbReference type="EMBL" id="KZ451982">
    <property type="protein sequence ID" value="PKA54305.1"/>
    <property type="molecule type" value="Genomic_DNA"/>
</dbReference>
<feature type="region of interest" description="Disordered" evidence="1">
    <location>
        <begin position="1"/>
        <end position="23"/>
    </location>
</feature>
<evidence type="ECO:0008006" key="4">
    <source>
        <dbReference type="Google" id="ProtNLM"/>
    </source>
</evidence>
<sequence length="73" mass="7931">MAPKRKLEEGGPSGEKNAKDDGSDRLWHLPELVVDGIAKFLGPADLLYFSSSGKSWRDGALIKTADKSPLSQF</sequence>
<name>A0A2I0AFK8_9ASPA</name>
<dbReference type="SUPFAM" id="SSF81383">
    <property type="entry name" value="F-box domain"/>
    <property type="match status" value="1"/>
</dbReference>
<evidence type="ECO:0000313" key="2">
    <source>
        <dbReference type="EMBL" id="PKA54305.1"/>
    </source>
</evidence>
<dbReference type="Proteomes" id="UP000236161">
    <property type="component" value="Unassembled WGS sequence"/>
</dbReference>
<gene>
    <name evidence="2" type="ORF">AXF42_Ash000138</name>
</gene>
<organism evidence="2 3">
    <name type="scientific">Apostasia shenzhenica</name>
    <dbReference type="NCBI Taxonomy" id="1088818"/>
    <lineage>
        <taxon>Eukaryota</taxon>
        <taxon>Viridiplantae</taxon>
        <taxon>Streptophyta</taxon>
        <taxon>Embryophyta</taxon>
        <taxon>Tracheophyta</taxon>
        <taxon>Spermatophyta</taxon>
        <taxon>Magnoliopsida</taxon>
        <taxon>Liliopsida</taxon>
        <taxon>Asparagales</taxon>
        <taxon>Orchidaceae</taxon>
        <taxon>Apostasioideae</taxon>
        <taxon>Apostasia</taxon>
    </lineage>
</organism>
<reference evidence="2 3" key="1">
    <citation type="journal article" date="2017" name="Nature">
        <title>The Apostasia genome and the evolution of orchids.</title>
        <authorList>
            <person name="Zhang G.Q."/>
            <person name="Liu K.W."/>
            <person name="Li Z."/>
            <person name="Lohaus R."/>
            <person name="Hsiao Y.Y."/>
            <person name="Niu S.C."/>
            <person name="Wang J.Y."/>
            <person name="Lin Y.C."/>
            <person name="Xu Q."/>
            <person name="Chen L.J."/>
            <person name="Yoshida K."/>
            <person name="Fujiwara S."/>
            <person name="Wang Z.W."/>
            <person name="Zhang Y.Q."/>
            <person name="Mitsuda N."/>
            <person name="Wang M."/>
            <person name="Liu G.H."/>
            <person name="Pecoraro L."/>
            <person name="Huang H.X."/>
            <person name="Xiao X.J."/>
            <person name="Lin M."/>
            <person name="Wu X.Y."/>
            <person name="Wu W.L."/>
            <person name="Chen Y.Y."/>
            <person name="Chang S.B."/>
            <person name="Sakamoto S."/>
            <person name="Ohme-Takagi M."/>
            <person name="Yagi M."/>
            <person name="Zeng S.J."/>
            <person name="Shen C.Y."/>
            <person name="Yeh C.M."/>
            <person name="Luo Y.B."/>
            <person name="Tsai W.C."/>
            <person name="Van de Peer Y."/>
            <person name="Liu Z.J."/>
        </authorList>
    </citation>
    <scope>NUCLEOTIDE SEQUENCE [LARGE SCALE GENOMIC DNA]</scope>
    <source>
        <strain evidence="3">cv. Shenzhen</strain>
        <tissue evidence="2">Stem</tissue>
    </source>
</reference>
<accession>A0A2I0AFK8</accession>
<protein>
    <recommendedName>
        <fullName evidence="4">F-box protein</fullName>
    </recommendedName>
</protein>
<dbReference type="AlphaFoldDB" id="A0A2I0AFK8"/>
<keyword evidence="3" id="KW-1185">Reference proteome</keyword>